<proteinExistence type="predicted"/>
<reference evidence="4 5" key="1">
    <citation type="submission" date="2017-01" db="EMBL/GenBank/DDBJ databases">
        <title>Genome sequence of Rhodoferax antarcticus ANT.BR, a psychrophilic purple nonsulfur bacterium from an Antarctic microbial mat.</title>
        <authorList>
            <person name="Baker J."/>
            <person name="Riester C."/>
            <person name="Skinner B."/>
            <person name="Newell A."/>
            <person name="Swingley W."/>
            <person name="Madigan M."/>
            <person name="Jung D."/>
            <person name="Asao M."/>
            <person name="Chen M."/>
            <person name="Loughlin P."/>
            <person name="Pan H."/>
            <person name="Lin S."/>
            <person name="Li N."/>
            <person name="Shaw J."/>
            <person name="Prado M."/>
            <person name="Sherman C."/>
            <person name="Li X."/>
            <person name="Tang J."/>
            <person name="Blankenship R."/>
            <person name="Zhao T."/>
            <person name="Touchman J."/>
            <person name="Sattley M."/>
        </authorList>
    </citation>
    <scope>NUCLEOTIDE SEQUENCE [LARGE SCALE GENOMIC DNA]</scope>
    <source>
        <strain evidence="4 5">ANT.BR</strain>
    </source>
</reference>
<dbReference type="PROSITE" id="PS51186">
    <property type="entry name" value="GNAT"/>
    <property type="match status" value="1"/>
</dbReference>
<dbReference type="Pfam" id="PF00583">
    <property type="entry name" value="Acetyltransf_1"/>
    <property type="match status" value="1"/>
</dbReference>
<name>A0A1Q8YF09_9BURK</name>
<gene>
    <name evidence="4" type="ORF">BLL52_2877</name>
</gene>
<dbReference type="InterPro" id="IPR000182">
    <property type="entry name" value="GNAT_dom"/>
</dbReference>
<sequence length="139" mass="15315">MHENFPTTTLAIGFCNPIGFGEALDLKALRKPEITFWTAWDGLVLLGCGAIKRLDAQHVELKSMRTASAHLRKGVARSKLAFILDHALAQGFQRMSLETGPQAGFAPARTLYTYMGFVECGPFADYGLDPYSVFMTKVL</sequence>
<protein>
    <submittedName>
        <fullName evidence="4">Putative acetyltransferase</fullName>
    </submittedName>
</protein>
<accession>A0A1Q8YF09</accession>
<evidence type="ECO:0000256" key="1">
    <source>
        <dbReference type="ARBA" id="ARBA00022679"/>
    </source>
</evidence>
<dbReference type="InterPro" id="IPR016181">
    <property type="entry name" value="Acyl_CoA_acyltransferase"/>
</dbReference>
<dbReference type="GO" id="GO:0016747">
    <property type="term" value="F:acyltransferase activity, transferring groups other than amino-acyl groups"/>
    <property type="evidence" value="ECO:0007669"/>
    <property type="project" value="InterPro"/>
</dbReference>
<dbReference type="InterPro" id="IPR050832">
    <property type="entry name" value="Bact_Acetyltransf"/>
</dbReference>
<organism evidence="4 5">
    <name type="scientific">Rhodoferax antarcticus ANT.BR</name>
    <dbReference type="NCBI Taxonomy" id="1111071"/>
    <lineage>
        <taxon>Bacteria</taxon>
        <taxon>Pseudomonadati</taxon>
        <taxon>Pseudomonadota</taxon>
        <taxon>Betaproteobacteria</taxon>
        <taxon>Burkholderiales</taxon>
        <taxon>Comamonadaceae</taxon>
        <taxon>Rhodoferax</taxon>
    </lineage>
</organism>
<keyword evidence="2" id="KW-0012">Acyltransferase</keyword>
<dbReference type="EMBL" id="MSYM01000013">
    <property type="protein sequence ID" value="OLP06641.1"/>
    <property type="molecule type" value="Genomic_DNA"/>
</dbReference>
<dbReference type="STRING" id="81479.RA876_08425"/>
<dbReference type="AlphaFoldDB" id="A0A1Q8YF09"/>
<evidence type="ECO:0000313" key="5">
    <source>
        <dbReference type="Proteomes" id="UP000185911"/>
    </source>
</evidence>
<dbReference type="PANTHER" id="PTHR43877:SF5">
    <property type="entry name" value="BLL8307 PROTEIN"/>
    <property type="match status" value="1"/>
</dbReference>
<evidence type="ECO:0000313" key="4">
    <source>
        <dbReference type="EMBL" id="OLP06641.1"/>
    </source>
</evidence>
<dbReference type="Gene3D" id="3.40.630.30">
    <property type="match status" value="1"/>
</dbReference>
<evidence type="ECO:0000259" key="3">
    <source>
        <dbReference type="PROSITE" id="PS51186"/>
    </source>
</evidence>
<dbReference type="Proteomes" id="UP000185911">
    <property type="component" value="Unassembled WGS sequence"/>
</dbReference>
<comment type="caution">
    <text evidence="4">The sequence shown here is derived from an EMBL/GenBank/DDBJ whole genome shotgun (WGS) entry which is preliminary data.</text>
</comment>
<evidence type="ECO:0000256" key="2">
    <source>
        <dbReference type="ARBA" id="ARBA00023315"/>
    </source>
</evidence>
<keyword evidence="5" id="KW-1185">Reference proteome</keyword>
<dbReference type="PANTHER" id="PTHR43877">
    <property type="entry name" value="AMINOALKYLPHOSPHONATE N-ACETYLTRANSFERASE-RELATED-RELATED"/>
    <property type="match status" value="1"/>
</dbReference>
<dbReference type="SUPFAM" id="SSF55729">
    <property type="entry name" value="Acyl-CoA N-acyltransferases (Nat)"/>
    <property type="match status" value="1"/>
</dbReference>
<feature type="domain" description="N-acetyltransferase" evidence="3">
    <location>
        <begin position="1"/>
        <end position="139"/>
    </location>
</feature>
<keyword evidence="1 4" id="KW-0808">Transferase</keyword>